<dbReference type="RefSeq" id="WP_244315866.1">
    <property type="nucleotide sequence ID" value="NZ_CP045298.1"/>
</dbReference>
<dbReference type="Proteomes" id="UP001242811">
    <property type="component" value="Unassembled WGS sequence"/>
</dbReference>
<organism evidence="1 2">
    <name type="scientific">Paenibacillus brasilensis</name>
    <dbReference type="NCBI Taxonomy" id="128574"/>
    <lineage>
        <taxon>Bacteria</taxon>
        <taxon>Bacillati</taxon>
        <taxon>Bacillota</taxon>
        <taxon>Bacilli</taxon>
        <taxon>Bacillales</taxon>
        <taxon>Paenibacillaceae</taxon>
        <taxon>Paenibacillus</taxon>
    </lineage>
</organism>
<accession>A0ABU0KVB3</accession>
<reference evidence="1 2" key="1">
    <citation type="submission" date="2023-07" db="EMBL/GenBank/DDBJ databases">
        <title>Genomic Encyclopedia of Type Strains, Phase IV (KMG-IV): sequencing the most valuable type-strain genomes for metagenomic binning, comparative biology and taxonomic classification.</title>
        <authorList>
            <person name="Goeker M."/>
        </authorList>
    </citation>
    <scope>NUCLEOTIDE SEQUENCE [LARGE SCALE GENOMIC DNA]</scope>
    <source>
        <strain evidence="1 2">DSM 14914</strain>
    </source>
</reference>
<evidence type="ECO:0000313" key="1">
    <source>
        <dbReference type="EMBL" id="MDQ0493381.1"/>
    </source>
</evidence>
<sequence>MLNKLTTDVEDVMYCIIEDTIHIIAHLNLLRKYKVDHTTPPL</sequence>
<protein>
    <submittedName>
        <fullName evidence="1">Uncharacterized protein</fullName>
    </submittedName>
</protein>
<keyword evidence="2" id="KW-1185">Reference proteome</keyword>
<comment type="caution">
    <text evidence="1">The sequence shown here is derived from an EMBL/GenBank/DDBJ whole genome shotgun (WGS) entry which is preliminary data.</text>
</comment>
<dbReference type="EMBL" id="JAUSWA010000007">
    <property type="protein sequence ID" value="MDQ0493381.1"/>
    <property type="molecule type" value="Genomic_DNA"/>
</dbReference>
<evidence type="ECO:0000313" key="2">
    <source>
        <dbReference type="Proteomes" id="UP001242811"/>
    </source>
</evidence>
<gene>
    <name evidence="1" type="ORF">QOZ95_001539</name>
</gene>
<name>A0ABU0KVB3_9BACL</name>
<proteinExistence type="predicted"/>